<sequence>MEEVLFRGYVQGYLEQRTGMWRAAILSGLFFASGHIFLSATVTDLGIMVLVFTLYEGIVCSIVRMKHGIIAATLTHGLAIFALASGLL</sequence>
<dbReference type="Proteomes" id="UP000677918">
    <property type="component" value="Unassembled WGS sequence"/>
</dbReference>
<organism evidence="3 4">
    <name type="scientific">Xylanibacillus composti</name>
    <dbReference type="NCBI Taxonomy" id="1572762"/>
    <lineage>
        <taxon>Bacteria</taxon>
        <taxon>Bacillati</taxon>
        <taxon>Bacillota</taxon>
        <taxon>Bacilli</taxon>
        <taxon>Bacillales</taxon>
        <taxon>Paenibacillaceae</taxon>
        <taxon>Xylanibacillus</taxon>
    </lineage>
</organism>
<reference evidence="3" key="1">
    <citation type="submission" date="2021-04" db="EMBL/GenBank/DDBJ databases">
        <title>Draft genome sequence of Xylanibacillus composti strain K13.</title>
        <authorList>
            <person name="Uke A."/>
            <person name="Chhe C."/>
            <person name="Baramee S."/>
            <person name="Kosugi A."/>
        </authorList>
    </citation>
    <scope>NUCLEOTIDE SEQUENCE</scope>
    <source>
        <strain evidence="3">K13</strain>
    </source>
</reference>
<dbReference type="GO" id="GO:0004175">
    <property type="term" value="F:endopeptidase activity"/>
    <property type="evidence" value="ECO:0007669"/>
    <property type="project" value="UniProtKB-ARBA"/>
</dbReference>
<feature type="domain" description="CAAX prenyl protease 2/Lysostaphin resistance protein A-like" evidence="2">
    <location>
        <begin position="1"/>
        <end position="79"/>
    </location>
</feature>
<gene>
    <name evidence="3" type="ORF">XYCOK13_18890</name>
</gene>
<evidence type="ECO:0000256" key="1">
    <source>
        <dbReference type="SAM" id="Phobius"/>
    </source>
</evidence>
<dbReference type="AlphaFoldDB" id="A0A8J4M2F1"/>
<dbReference type="EMBL" id="BOVK01000023">
    <property type="protein sequence ID" value="GIQ69065.1"/>
    <property type="molecule type" value="Genomic_DNA"/>
</dbReference>
<dbReference type="Pfam" id="PF02517">
    <property type="entry name" value="Rce1-like"/>
    <property type="match status" value="1"/>
</dbReference>
<protein>
    <recommendedName>
        <fullName evidence="2">CAAX prenyl protease 2/Lysostaphin resistance protein A-like domain-containing protein</fullName>
    </recommendedName>
</protein>
<feature type="transmembrane region" description="Helical" evidence="1">
    <location>
        <begin position="21"/>
        <end position="39"/>
    </location>
</feature>
<keyword evidence="1" id="KW-0812">Transmembrane</keyword>
<accession>A0A8J4M2F1</accession>
<keyword evidence="1" id="KW-1133">Transmembrane helix</keyword>
<keyword evidence="4" id="KW-1185">Reference proteome</keyword>
<dbReference type="GO" id="GO:0080120">
    <property type="term" value="P:CAAX-box protein maturation"/>
    <property type="evidence" value="ECO:0007669"/>
    <property type="project" value="UniProtKB-ARBA"/>
</dbReference>
<evidence type="ECO:0000313" key="3">
    <source>
        <dbReference type="EMBL" id="GIQ69065.1"/>
    </source>
</evidence>
<feature type="transmembrane region" description="Helical" evidence="1">
    <location>
        <begin position="45"/>
        <end position="62"/>
    </location>
</feature>
<comment type="caution">
    <text evidence="3">The sequence shown here is derived from an EMBL/GenBank/DDBJ whole genome shotgun (WGS) entry which is preliminary data.</text>
</comment>
<evidence type="ECO:0000259" key="2">
    <source>
        <dbReference type="Pfam" id="PF02517"/>
    </source>
</evidence>
<feature type="transmembrane region" description="Helical" evidence="1">
    <location>
        <begin position="69"/>
        <end position="87"/>
    </location>
</feature>
<keyword evidence="1" id="KW-0472">Membrane</keyword>
<proteinExistence type="predicted"/>
<evidence type="ECO:0000313" key="4">
    <source>
        <dbReference type="Proteomes" id="UP000677918"/>
    </source>
</evidence>
<dbReference type="InterPro" id="IPR003675">
    <property type="entry name" value="Rce1/LyrA-like_dom"/>
</dbReference>
<name>A0A8J4M2F1_9BACL</name>